<gene>
    <name evidence="3" type="ORF">BT62DRAFT_932909</name>
</gene>
<feature type="region of interest" description="Disordered" evidence="1">
    <location>
        <begin position="1"/>
        <end position="95"/>
    </location>
</feature>
<feature type="compositionally biased region" description="Basic residues" evidence="1">
    <location>
        <begin position="72"/>
        <end position="93"/>
    </location>
</feature>
<dbReference type="EMBL" id="MU250536">
    <property type="protein sequence ID" value="KAG7445744.1"/>
    <property type="molecule type" value="Genomic_DNA"/>
</dbReference>
<sequence length="166" mass="18818">MGVLADFEQPHQSLTTPMNELWHASSQVPPNSNNDERRRGQAVLSPSPSESSSFFSSDSGSPLDNESSSTSNRKKKKKHCKHKSHLHHKHKGKSKDVHLCRPIDPKIVNYTLRFLMMIQSEMCTIYLIFLMVQPMTSMICLTIAFLLISVKRVGRRLRTAVKVDGE</sequence>
<feature type="compositionally biased region" description="Polar residues" evidence="1">
    <location>
        <begin position="10"/>
        <end position="33"/>
    </location>
</feature>
<keyword evidence="2" id="KW-1133">Transmembrane helix</keyword>
<keyword evidence="2" id="KW-0472">Membrane</keyword>
<dbReference type="GeneID" id="66108736"/>
<protein>
    <submittedName>
        <fullName evidence="3">Uncharacterized protein</fullName>
    </submittedName>
</protein>
<feature type="transmembrane region" description="Helical" evidence="2">
    <location>
        <begin position="125"/>
        <end position="148"/>
    </location>
</feature>
<evidence type="ECO:0000256" key="2">
    <source>
        <dbReference type="SAM" id="Phobius"/>
    </source>
</evidence>
<feature type="compositionally biased region" description="Low complexity" evidence="1">
    <location>
        <begin position="45"/>
        <end position="71"/>
    </location>
</feature>
<dbReference type="AlphaFoldDB" id="A0A9P8ARZ5"/>
<reference evidence="3" key="1">
    <citation type="submission" date="2020-11" db="EMBL/GenBank/DDBJ databases">
        <title>Adaptations for nitrogen fixation in a non-lichenized fungal sporocarp promotes dispersal by wood-feeding termites.</title>
        <authorList>
            <consortium name="DOE Joint Genome Institute"/>
            <person name="Koch R.A."/>
            <person name="Yoon G."/>
            <person name="Arayal U."/>
            <person name="Lail K."/>
            <person name="Amirebrahimi M."/>
            <person name="Labutti K."/>
            <person name="Lipzen A."/>
            <person name="Riley R."/>
            <person name="Barry K."/>
            <person name="Henrissat B."/>
            <person name="Grigoriev I.V."/>
            <person name="Herr J.R."/>
            <person name="Aime M.C."/>
        </authorList>
    </citation>
    <scope>NUCLEOTIDE SEQUENCE</scope>
    <source>
        <strain evidence="3">MCA 3950</strain>
    </source>
</reference>
<dbReference type="Proteomes" id="UP000812287">
    <property type="component" value="Unassembled WGS sequence"/>
</dbReference>
<keyword evidence="4" id="KW-1185">Reference proteome</keyword>
<organism evidence="3 4">
    <name type="scientific">Guyanagaster necrorhizus</name>
    <dbReference type="NCBI Taxonomy" id="856835"/>
    <lineage>
        <taxon>Eukaryota</taxon>
        <taxon>Fungi</taxon>
        <taxon>Dikarya</taxon>
        <taxon>Basidiomycota</taxon>
        <taxon>Agaricomycotina</taxon>
        <taxon>Agaricomycetes</taxon>
        <taxon>Agaricomycetidae</taxon>
        <taxon>Agaricales</taxon>
        <taxon>Marasmiineae</taxon>
        <taxon>Physalacriaceae</taxon>
        <taxon>Guyanagaster</taxon>
    </lineage>
</organism>
<accession>A0A9P8ARZ5</accession>
<evidence type="ECO:0000313" key="3">
    <source>
        <dbReference type="EMBL" id="KAG7445744.1"/>
    </source>
</evidence>
<proteinExistence type="predicted"/>
<dbReference type="RefSeq" id="XP_043039244.1">
    <property type="nucleotide sequence ID" value="XM_043186439.1"/>
</dbReference>
<comment type="caution">
    <text evidence="3">The sequence shown here is derived from an EMBL/GenBank/DDBJ whole genome shotgun (WGS) entry which is preliminary data.</text>
</comment>
<evidence type="ECO:0000256" key="1">
    <source>
        <dbReference type="SAM" id="MobiDB-lite"/>
    </source>
</evidence>
<name>A0A9P8ARZ5_9AGAR</name>
<evidence type="ECO:0000313" key="4">
    <source>
        <dbReference type="Proteomes" id="UP000812287"/>
    </source>
</evidence>
<keyword evidence="2" id="KW-0812">Transmembrane</keyword>